<keyword evidence="6" id="KW-1185">Reference proteome</keyword>
<evidence type="ECO:0000256" key="2">
    <source>
        <dbReference type="ARBA" id="ARBA00023125"/>
    </source>
</evidence>
<dbReference type="SMART" id="SM00354">
    <property type="entry name" value="HTH_LACI"/>
    <property type="match status" value="1"/>
</dbReference>
<evidence type="ECO:0000259" key="4">
    <source>
        <dbReference type="PROSITE" id="PS50932"/>
    </source>
</evidence>
<dbReference type="InterPro" id="IPR001761">
    <property type="entry name" value="Peripla_BP/Lac1_sug-bd_dom"/>
</dbReference>
<reference evidence="5 6" key="1">
    <citation type="submission" date="2020-07" db="EMBL/GenBank/DDBJ databases">
        <title>Genomic Encyclopedia of Type Strains, Phase III (KMG-III): the genomes of soil and plant-associated and newly described type strains.</title>
        <authorList>
            <person name="Whitman W."/>
        </authorList>
    </citation>
    <scope>NUCLEOTIDE SEQUENCE [LARGE SCALE GENOMIC DNA]</scope>
    <source>
        <strain evidence="5 6">CECT 8576</strain>
    </source>
</reference>
<keyword evidence="3" id="KW-0804">Transcription</keyword>
<dbReference type="Pfam" id="PF00356">
    <property type="entry name" value="LacI"/>
    <property type="match status" value="1"/>
</dbReference>
<keyword evidence="1" id="KW-0805">Transcription regulation</keyword>
<keyword evidence="2" id="KW-0238">DNA-binding</keyword>
<dbReference type="Gene3D" id="3.40.50.2300">
    <property type="match status" value="2"/>
</dbReference>
<organism evidence="5 6">
    <name type="scientific">Actinopolyspora biskrensis</name>
    <dbReference type="NCBI Taxonomy" id="1470178"/>
    <lineage>
        <taxon>Bacteria</taxon>
        <taxon>Bacillati</taxon>
        <taxon>Actinomycetota</taxon>
        <taxon>Actinomycetes</taxon>
        <taxon>Actinopolysporales</taxon>
        <taxon>Actinopolysporaceae</taxon>
        <taxon>Actinopolyspora</taxon>
    </lineage>
</organism>
<dbReference type="Pfam" id="PF00532">
    <property type="entry name" value="Peripla_BP_1"/>
    <property type="match status" value="1"/>
</dbReference>
<dbReference type="PROSITE" id="PS50932">
    <property type="entry name" value="HTH_LACI_2"/>
    <property type="match status" value="1"/>
</dbReference>
<dbReference type="GO" id="GO:0000976">
    <property type="term" value="F:transcription cis-regulatory region binding"/>
    <property type="evidence" value="ECO:0007669"/>
    <property type="project" value="TreeGrafter"/>
</dbReference>
<evidence type="ECO:0000256" key="1">
    <source>
        <dbReference type="ARBA" id="ARBA00023015"/>
    </source>
</evidence>
<dbReference type="CDD" id="cd06267">
    <property type="entry name" value="PBP1_LacI_sugar_binding-like"/>
    <property type="match status" value="1"/>
</dbReference>
<comment type="caution">
    <text evidence="5">The sequence shown here is derived from an EMBL/GenBank/DDBJ whole genome shotgun (WGS) entry which is preliminary data.</text>
</comment>
<protein>
    <submittedName>
        <fullName evidence="5">LacI family transcriptional regulator</fullName>
    </submittedName>
</protein>
<evidence type="ECO:0000313" key="5">
    <source>
        <dbReference type="EMBL" id="NYH80654.1"/>
    </source>
</evidence>
<dbReference type="PANTHER" id="PTHR30146:SF109">
    <property type="entry name" value="HTH-TYPE TRANSCRIPTIONAL REGULATOR GALS"/>
    <property type="match status" value="1"/>
</dbReference>
<dbReference type="InterPro" id="IPR028082">
    <property type="entry name" value="Peripla_BP_I"/>
</dbReference>
<dbReference type="EMBL" id="JACBYW010000008">
    <property type="protein sequence ID" value="NYH80654.1"/>
    <property type="molecule type" value="Genomic_DNA"/>
</dbReference>
<dbReference type="SUPFAM" id="SSF53822">
    <property type="entry name" value="Periplasmic binding protein-like I"/>
    <property type="match status" value="1"/>
</dbReference>
<dbReference type="InterPro" id="IPR000843">
    <property type="entry name" value="HTH_LacI"/>
</dbReference>
<dbReference type="AlphaFoldDB" id="A0A852Z057"/>
<evidence type="ECO:0000313" key="6">
    <source>
        <dbReference type="Proteomes" id="UP000548304"/>
    </source>
</evidence>
<dbReference type="Gene3D" id="1.10.260.40">
    <property type="entry name" value="lambda repressor-like DNA-binding domains"/>
    <property type="match status" value="1"/>
</dbReference>
<evidence type="ECO:0000256" key="3">
    <source>
        <dbReference type="ARBA" id="ARBA00023163"/>
    </source>
</evidence>
<dbReference type="RefSeq" id="WP_179536985.1">
    <property type="nucleotide sequence ID" value="NZ_JACBYW010000008.1"/>
</dbReference>
<dbReference type="CDD" id="cd01392">
    <property type="entry name" value="HTH_LacI"/>
    <property type="match status" value="1"/>
</dbReference>
<dbReference type="Proteomes" id="UP000548304">
    <property type="component" value="Unassembled WGS sequence"/>
</dbReference>
<proteinExistence type="predicted"/>
<dbReference type="PANTHER" id="PTHR30146">
    <property type="entry name" value="LACI-RELATED TRANSCRIPTIONAL REPRESSOR"/>
    <property type="match status" value="1"/>
</dbReference>
<feature type="domain" description="HTH lacI-type" evidence="4">
    <location>
        <begin position="12"/>
        <end position="66"/>
    </location>
</feature>
<dbReference type="GO" id="GO:0003700">
    <property type="term" value="F:DNA-binding transcription factor activity"/>
    <property type="evidence" value="ECO:0007669"/>
    <property type="project" value="TreeGrafter"/>
</dbReference>
<dbReference type="SUPFAM" id="SSF47413">
    <property type="entry name" value="lambda repressor-like DNA-binding domains"/>
    <property type="match status" value="1"/>
</dbReference>
<dbReference type="PROSITE" id="PS00356">
    <property type="entry name" value="HTH_LACI_1"/>
    <property type="match status" value="1"/>
</dbReference>
<name>A0A852Z057_9ACTN</name>
<accession>A0A852Z057</accession>
<dbReference type="InterPro" id="IPR010982">
    <property type="entry name" value="Lambda_DNA-bd_dom_sf"/>
</dbReference>
<gene>
    <name evidence="5" type="ORF">FHR84_004020</name>
</gene>
<sequence>MTAEIPPRQGHTTLQDVARLAGVSAKTAARAINGESNVRAETRERVFTAAAALRFRPNRLARELRQGARTGAVGLVIGNLDNPFYSQLAAGVDHALREHDLELIIASTDDEPERERVVVQAMLERRVTALMLVPSATDHSYLEGERQLGLPIIFLDRPPVTVVADSVLWDNHSGVREAIHELTTRGHRRIAALADSPELFTATERLTAFREALTEAGAEPDEALIVARVHDVPSAASATADLLARDDPPTAIIALNNRISVGAVSTLLRDDPACAFVGFDDFDLGETLGISVIANDPREMGNHAGQIALRRLKDGTGAPERISLPTRLVQRGSGERPVS</sequence>